<feature type="domain" description="HTH iclR-type" evidence="4">
    <location>
        <begin position="21"/>
        <end position="82"/>
    </location>
</feature>
<dbReference type="Pfam" id="PF01614">
    <property type="entry name" value="IclR_C"/>
    <property type="match status" value="1"/>
</dbReference>
<reference evidence="7" key="1">
    <citation type="journal article" date="2019" name="Int. J. Syst. Evol. Microbiol.">
        <title>The Global Catalogue of Microorganisms (GCM) 10K type strain sequencing project: providing services to taxonomists for standard genome sequencing and annotation.</title>
        <authorList>
            <consortium name="The Broad Institute Genomics Platform"/>
            <consortium name="The Broad Institute Genome Sequencing Center for Infectious Disease"/>
            <person name="Wu L."/>
            <person name="Ma J."/>
        </authorList>
    </citation>
    <scope>NUCLEOTIDE SEQUENCE [LARGE SCALE GENOMIC DNA]</scope>
    <source>
        <strain evidence="7">JCM 3366</strain>
    </source>
</reference>
<evidence type="ECO:0000313" key="7">
    <source>
        <dbReference type="Proteomes" id="UP001596107"/>
    </source>
</evidence>
<evidence type="ECO:0000259" key="5">
    <source>
        <dbReference type="PROSITE" id="PS51078"/>
    </source>
</evidence>
<dbReference type="SUPFAM" id="SSF46785">
    <property type="entry name" value="Winged helix' DNA-binding domain"/>
    <property type="match status" value="1"/>
</dbReference>
<dbReference type="SMART" id="SM00346">
    <property type="entry name" value="HTH_ICLR"/>
    <property type="match status" value="1"/>
</dbReference>
<organism evidence="6 7">
    <name type="scientific">Nitratireductor kimnyeongensis</name>
    <dbReference type="NCBI Taxonomy" id="430679"/>
    <lineage>
        <taxon>Bacteria</taxon>
        <taxon>Pseudomonadati</taxon>
        <taxon>Pseudomonadota</taxon>
        <taxon>Alphaproteobacteria</taxon>
        <taxon>Hyphomicrobiales</taxon>
        <taxon>Phyllobacteriaceae</taxon>
        <taxon>Nitratireductor</taxon>
    </lineage>
</organism>
<evidence type="ECO:0000313" key="6">
    <source>
        <dbReference type="EMBL" id="MFC5584197.1"/>
    </source>
</evidence>
<comment type="caution">
    <text evidence="6">The sequence shown here is derived from an EMBL/GenBank/DDBJ whole genome shotgun (WGS) entry which is preliminary data.</text>
</comment>
<dbReference type="Gene3D" id="3.30.450.40">
    <property type="match status" value="1"/>
</dbReference>
<evidence type="ECO:0000256" key="1">
    <source>
        <dbReference type="ARBA" id="ARBA00023015"/>
    </source>
</evidence>
<dbReference type="PANTHER" id="PTHR30136:SF24">
    <property type="entry name" value="HTH-TYPE TRANSCRIPTIONAL REPRESSOR ALLR"/>
    <property type="match status" value="1"/>
</dbReference>
<dbReference type="InterPro" id="IPR005471">
    <property type="entry name" value="Tscrpt_reg_IclR_N"/>
</dbReference>
<dbReference type="InterPro" id="IPR029016">
    <property type="entry name" value="GAF-like_dom_sf"/>
</dbReference>
<dbReference type="InterPro" id="IPR014757">
    <property type="entry name" value="Tscrpt_reg_IclR_C"/>
</dbReference>
<evidence type="ECO:0000259" key="4">
    <source>
        <dbReference type="PROSITE" id="PS51077"/>
    </source>
</evidence>
<dbReference type="InterPro" id="IPR036390">
    <property type="entry name" value="WH_DNA-bd_sf"/>
</dbReference>
<keyword evidence="2" id="KW-0238">DNA-binding</keyword>
<dbReference type="Gene3D" id="1.10.10.10">
    <property type="entry name" value="Winged helix-like DNA-binding domain superfamily/Winged helix DNA-binding domain"/>
    <property type="match status" value="1"/>
</dbReference>
<dbReference type="InterPro" id="IPR036388">
    <property type="entry name" value="WH-like_DNA-bd_sf"/>
</dbReference>
<dbReference type="Pfam" id="PF09339">
    <property type="entry name" value="HTH_IclR"/>
    <property type="match status" value="1"/>
</dbReference>
<evidence type="ECO:0000256" key="2">
    <source>
        <dbReference type="ARBA" id="ARBA00023125"/>
    </source>
</evidence>
<dbReference type="PROSITE" id="PS51078">
    <property type="entry name" value="ICLR_ED"/>
    <property type="match status" value="1"/>
</dbReference>
<dbReference type="Proteomes" id="UP001596107">
    <property type="component" value="Unassembled WGS sequence"/>
</dbReference>
<proteinExistence type="predicted"/>
<keyword evidence="7" id="KW-1185">Reference proteome</keyword>
<accession>A0ABW0T515</accession>
<dbReference type="EMBL" id="JBHSNB010000001">
    <property type="protein sequence ID" value="MFC5584197.1"/>
    <property type="molecule type" value="Genomic_DNA"/>
</dbReference>
<dbReference type="InterPro" id="IPR050707">
    <property type="entry name" value="HTH_MetabolicPath_Reg"/>
</dbReference>
<protein>
    <submittedName>
        <fullName evidence="6">IclR family transcriptional regulator</fullName>
    </submittedName>
</protein>
<sequence length="265" mass="29659">MPASGPRCAELSPNFGMVPIMLSHERMLSVLDLFDLERPEWSFDEMHAQLGFSRSTLYRYLKTLTDAGFLTTFPGRGYSLGPRVIELDYQIVATDPLIHVARPVMNELVLGYSGVSLLCRRYKQKVLCIHQETSTDQFRSTYERGRARPLLQGAASLAVLAHFSTYQLTKLYDEQSDEFALAGLGNTLTEVRETLKSIRQRGWTRTTGQVTKGVTGIAAPIFDGKKEIIGSLSLTLSETNMPAEREEAIAERVVFCSRIISKSLE</sequence>
<keyword evidence="1" id="KW-0805">Transcription regulation</keyword>
<dbReference type="SUPFAM" id="SSF55781">
    <property type="entry name" value="GAF domain-like"/>
    <property type="match status" value="1"/>
</dbReference>
<dbReference type="RefSeq" id="WP_223019989.1">
    <property type="nucleotide sequence ID" value="NZ_CP078143.1"/>
</dbReference>
<dbReference type="PROSITE" id="PS51077">
    <property type="entry name" value="HTH_ICLR"/>
    <property type="match status" value="1"/>
</dbReference>
<keyword evidence="3" id="KW-0804">Transcription</keyword>
<feature type="domain" description="IclR-ED" evidence="5">
    <location>
        <begin position="83"/>
        <end position="265"/>
    </location>
</feature>
<name>A0ABW0T515_9HYPH</name>
<dbReference type="PANTHER" id="PTHR30136">
    <property type="entry name" value="HELIX-TURN-HELIX TRANSCRIPTIONAL REGULATOR, ICLR FAMILY"/>
    <property type="match status" value="1"/>
</dbReference>
<gene>
    <name evidence="6" type="ORF">ACFPOD_03665</name>
</gene>
<evidence type="ECO:0000256" key="3">
    <source>
        <dbReference type="ARBA" id="ARBA00023163"/>
    </source>
</evidence>